<reference evidence="3" key="1">
    <citation type="submission" date="2017-01" db="EMBL/GenBank/DDBJ databases">
        <authorList>
            <person name="Wang Y."/>
            <person name="White M."/>
            <person name="Kvist S."/>
            <person name="Moncalvo J.-M."/>
        </authorList>
    </citation>
    <scope>NUCLEOTIDE SEQUENCE [LARGE SCALE GENOMIC DNA]</scope>
    <source>
        <strain evidence="3">COL-18-3</strain>
    </source>
</reference>
<dbReference type="Proteomes" id="UP000188320">
    <property type="component" value="Unassembled WGS sequence"/>
</dbReference>
<comment type="caution">
    <text evidence="2">The sequence shown here is derived from an EMBL/GenBank/DDBJ whole genome shotgun (WGS) entry which is preliminary data.</text>
</comment>
<feature type="region of interest" description="Disordered" evidence="1">
    <location>
        <begin position="336"/>
        <end position="391"/>
    </location>
</feature>
<feature type="compositionally biased region" description="Low complexity" evidence="1">
    <location>
        <begin position="26"/>
        <end position="60"/>
    </location>
</feature>
<feature type="compositionally biased region" description="Acidic residues" evidence="1">
    <location>
        <begin position="371"/>
        <end position="390"/>
    </location>
</feature>
<evidence type="ECO:0000313" key="3">
    <source>
        <dbReference type="Proteomes" id="UP000188320"/>
    </source>
</evidence>
<dbReference type="AlphaFoldDB" id="A0A1R1PMD8"/>
<feature type="region of interest" description="Disordered" evidence="1">
    <location>
        <begin position="144"/>
        <end position="273"/>
    </location>
</feature>
<feature type="compositionally biased region" description="Polar residues" evidence="1">
    <location>
        <begin position="257"/>
        <end position="268"/>
    </location>
</feature>
<evidence type="ECO:0000256" key="1">
    <source>
        <dbReference type="SAM" id="MobiDB-lite"/>
    </source>
</evidence>
<organism evidence="2 3">
    <name type="scientific">Zancudomyces culisetae</name>
    <name type="common">Gut fungus</name>
    <name type="synonym">Smittium culisetae</name>
    <dbReference type="NCBI Taxonomy" id="1213189"/>
    <lineage>
        <taxon>Eukaryota</taxon>
        <taxon>Fungi</taxon>
        <taxon>Fungi incertae sedis</taxon>
        <taxon>Zoopagomycota</taxon>
        <taxon>Kickxellomycotina</taxon>
        <taxon>Harpellomycetes</taxon>
        <taxon>Harpellales</taxon>
        <taxon>Legeriomycetaceae</taxon>
        <taxon>Zancudomyces</taxon>
    </lineage>
</organism>
<protein>
    <submittedName>
        <fullName evidence="2">Uncharacterized protein</fullName>
    </submittedName>
</protein>
<sequence>MVSVMERIALYEKKAKESTAIKYPVSTSVSGNDSVSASASASTLVSPSSSTLNSSVSTPDVNTITTTDGKSDKNTFETSTLDSALAKISNLQLDYQLDGGEFQLDSKFIVNSENNEFDNADFAKLDSDSNVTIVETLQNIKQQQKQQEEEQEQKQKKKVKQAEQAKEQAHGQNQDQNQEQVQDKKPRKKSSIGSREGLSSRLRHRKEQQGKTMPSTNGNSSATDNNVEKSEIGTSLLSPSSSKESTPETNEIAAGIQTENRYTSNTEAQKSEPVLATKKSISGGGGGGLMAMKPSQIDRLTSLNTRMNSKYMHCNIRYVTIKLNVERPANFVQVETTTGDKGGNTGISKKKNEEEKELDVNEQVDPGCPDASDDCGNEEEGKEEEEEEQKEEIGYVMYKRMWESEESVGMDGSVSQELVCKSDNPKIIDTFLIPADNGGNNQSVHEEEGGVSELTNASRMDRVLEESTFNLDNDNSDMVNQRELDVLESYTMETSMEKQHEKNSNTPCKNFVKVRWGNIDIFNPNYKIKAQDTPCTENGDGDDTTRRPGSILVTTETKKKKMVMVSEGEEEGSSAGAESGGGINCFNAKRVGTNSDAKGSSSSSSSSRHGGEDTNEESGIVLVKRFEYLNDTKKDLDD</sequence>
<feature type="region of interest" description="Disordered" evidence="1">
    <location>
        <begin position="529"/>
        <end position="550"/>
    </location>
</feature>
<dbReference type="EMBL" id="LSSK01000754">
    <property type="protein sequence ID" value="OMH82042.1"/>
    <property type="molecule type" value="Genomic_DNA"/>
</dbReference>
<proteinExistence type="predicted"/>
<name>A0A1R1PMD8_ZANCU</name>
<feature type="compositionally biased region" description="Low complexity" evidence="1">
    <location>
        <begin position="234"/>
        <end position="248"/>
    </location>
</feature>
<accession>A0A1R1PMD8</accession>
<feature type="compositionally biased region" description="Polar residues" evidence="1">
    <location>
        <begin position="210"/>
        <end position="225"/>
    </location>
</feature>
<evidence type="ECO:0000313" key="2">
    <source>
        <dbReference type="EMBL" id="OMH82042.1"/>
    </source>
</evidence>
<keyword evidence="3" id="KW-1185">Reference proteome</keyword>
<feature type="region of interest" description="Disordered" evidence="1">
    <location>
        <begin position="562"/>
        <end position="621"/>
    </location>
</feature>
<gene>
    <name evidence="2" type="ORF">AX774_g4493</name>
</gene>
<feature type="region of interest" description="Disordered" evidence="1">
    <location>
        <begin position="26"/>
        <end position="73"/>
    </location>
</feature>
<feature type="compositionally biased region" description="Basic and acidic residues" evidence="1">
    <location>
        <begin position="146"/>
        <end position="169"/>
    </location>
</feature>